<dbReference type="OrthoDB" id="4360026at2759"/>
<dbReference type="Proteomes" id="UP000182658">
    <property type="component" value="Unassembled WGS sequence"/>
</dbReference>
<dbReference type="EMBL" id="KV875093">
    <property type="protein sequence ID" value="OIW35537.1"/>
    <property type="molecule type" value="Genomic_DNA"/>
</dbReference>
<reference evidence="1 2" key="1">
    <citation type="submission" date="2016-10" db="EMBL/GenBank/DDBJ databases">
        <title>Draft genome sequence of Coniochaeta ligniaria NRRL30616, a lignocellulolytic fungus for bioabatement of inhibitors in plant biomass hydrolysates.</title>
        <authorList>
            <consortium name="DOE Joint Genome Institute"/>
            <person name="Jimenez D.J."/>
            <person name="Hector R.E."/>
            <person name="Riley R."/>
            <person name="Sun H."/>
            <person name="Grigoriev I.V."/>
            <person name="Van Elsas J.D."/>
            <person name="Nichols N.N."/>
        </authorList>
    </citation>
    <scope>NUCLEOTIDE SEQUENCE [LARGE SCALE GENOMIC DNA]</scope>
    <source>
        <strain evidence="1 2">NRRL 30616</strain>
    </source>
</reference>
<sequence>MRGIRLPPDIAYCCLPCVIYGIRYHEAFARSREVEELCATSDQRAFRLARARNARLIMSNEVPDMALDDVKPYCIWFPEVASEDTYRRLVKAYPDMVYTVGRACAVAGYDKLYYELDILPEVSIAEEARDNASEKAGSKAIFDHIMSQPVCYAVLDDYTRTANLNNPRCPAFMNGDTAVRSKGGYYFDIAEDNHIAEGSSGMPYKYEDLLYTPLPSHLPTITKDPLILMSAYEGNLDRYIRLRRPRMLDREAEAVIRGIYHNTTFAKYWSMQNFSTDERLLYGYGSEIKRATIARFIMVNDLSHITPTNPEPNQMPGMIWWPLLPAEETLRELVRRRPDMKLQAAMACIEANYERLWDELEPEPRWELWKLAQRQHITSAQPFRSYYTDYLKRRHDLCNDAAIVDKEPIATFLLPGIGPLWGQPPYSVYANGSRVDLAEWELYICSSEEMRQKAREQGGFPVFNEDDYPWSLYPRHYGAKAAREYKERLERERESDLKEYELVDVDSCK</sequence>
<evidence type="ECO:0000313" key="1">
    <source>
        <dbReference type="EMBL" id="OIW35537.1"/>
    </source>
</evidence>
<gene>
    <name evidence="1" type="ORF">CONLIGDRAFT_568083</name>
</gene>
<name>A0A1J7JQ65_9PEZI</name>
<keyword evidence="2" id="KW-1185">Reference proteome</keyword>
<evidence type="ECO:0000313" key="2">
    <source>
        <dbReference type="Proteomes" id="UP000182658"/>
    </source>
</evidence>
<dbReference type="STRING" id="1408157.A0A1J7JQ65"/>
<dbReference type="InParanoid" id="A0A1J7JQ65"/>
<proteinExistence type="predicted"/>
<protein>
    <submittedName>
        <fullName evidence="1">Uncharacterized protein</fullName>
    </submittedName>
</protein>
<organism evidence="1 2">
    <name type="scientific">Coniochaeta ligniaria NRRL 30616</name>
    <dbReference type="NCBI Taxonomy" id="1408157"/>
    <lineage>
        <taxon>Eukaryota</taxon>
        <taxon>Fungi</taxon>
        <taxon>Dikarya</taxon>
        <taxon>Ascomycota</taxon>
        <taxon>Pezizomycotina</taxon>
        <taxon>Sordariomycetes</taxon>
        <taxon>Sordariomycetidae</taxon>
        <taxon>Coniochaetales</taxon>
        <taxon>Coniochaetaceae</taxon>
        <taxon>Coniochaeta</taxon>
    </lineage>
</organism>
<dbReference type="AlphaFoldDB" id="A0A1J7JQ65"/>
<accession>A0A1J7JQ65</accession>